<dbReference type="AlphaFoldDB" id="A0AAV2NAT2"/>
<sequence>MSLRRSFLNEEAKKSERQEGKFPHDFNDVSQIFFLRPGERCRDEEDRGVRVKPRLNTPYPYVIVFATFLLFLEAVSRRASFRWSRVARRIWKTYIGGRYVGQVCERTLGVPATEKRCSPSR</sequence>
<accession>A0AAV2NAT2</accession>
<reference evidence="3" key="1">
    <citation type="submission" date="2024-04" db="EMBL/GenBank/DDBJ databases">
        <authorList>
            <consortium name="Molecular Ecology Group"/>
        </authorList>
    </citation>
    <scope>NUCLEOTIDE SEQUENCE</scope>
</reference>
<keyword evidence="2" id="KW-1133">Transmembrane helix</keyword>
<evidence type="ECO:0000313" key="4">
    <source>
        <dbReference type="Proteomes" id="UP001497644"/>
    </source>
</evidence>
<proteinExistence type="predicted"/>
<feature type="region of interest" description="Disordered" evidence="1">
    <location>
        <begin position="1"/>
        <end position="23"/>
    </location>
</feature>
<evidence type="ECO:0000256" key="1">
    <source>
        <dbReference type="SAM" id="MobiDB-lite"/>
    </source>
</evidence>
<organism evidence="3 4">
    <name type="scientific">Lasius platythorax</name>
    <dbReference type="NCBI Taxonomy" id="488582"/>
    <lineage>
        <taxon>Eukaryota</taxon>
        <taxon>Metazoa</taxon>
        <taxon>Ecdysozoa</taxon>
        <taxon>Arthropoda</taxon>
        <taxon>Hexapoda</taxon>
        <taxon>Insecta</taxon>
        <taxon>Pterygota</taxon>
        <taxon>Neoptera</taxon>
        <taxon>Endopterygota</taxon>
        <taxon>Hymenoptera</taxon>
        <taxon>Apocrita</taxon>
        <taxon>Aculeata</taxon>
        <taxon>Formicoidea</taxon>
        <taxon>Formicidae</taxon>
        <taxon>Formicinae</taxon>
        <taxon>Lasius</taxon>
        <taxon>Lasius</taxon>
    </lineage>
</organism>
<dbReference type="Proteomes" id="UP001497644">
    <property type="component" value="Chromosome 12"/>
</dbReference>
<keyword evidence="2" id="KW-0472">Membrane</keyword>
<keyword evidence="4" id="KW-1185">Reference proteome</keyword>
<feature type="compositionally biased region" description="Basic and acidic residues" evidence="1">
    <location>
        <begin position="7"/>
        <end position="23"/>
    </location>
</feature>
<dbReference type="EMBL" id="OZ034835">
    <property type="protein sequence ID" value="CAL1677003.1"/>
    <property type="molecule type" value="Genomic_DNA"/>
</dbReference>
<gene>
    <name evidence="3" type="ORF">LPLAT_LOCUS3090</name>
</gene>
<keyword evidence="2" id="KW-0812">Transmembrane</keyword>
<name>A0AAV2NAT2_9HYME</name>
<protein>
    <submittedName>
        <fullName evidence="3">Uncharacterized protein</fullName>
    </submittedName>
</protein>
<feature type="transmembrane region" description="Helical" evidence="2">
    <location>
        <begin position="58"/>
        <end position="75"/>
    </location>
</feature>
<evidence type="ECO:0000313" key="3">
    <source>
        <dbReference type="EMBL" id="CAL1677003.1"/>
    </source>
</evidence>
<evidence type="ECO:0000256" key="2">
    <source>
        <dbReference type="SAM" id="Phobius"/>
    </source>
</evidence>